<protein>
    <submittedName>
        <fullName evidence="2">Uncharacterized protein</fullName>
    </submittedName>
</protein>
<dbReference type="EMBL" id="JALPTH010000025">
    <property type="protein sequence ID" value="MCK8680239.1"/>
    <property type="molecule type" value="Genomic_DNA"/>
</dbReference>
<name>A0ABT0IFZ3_9ACTN</name>
<feature type="region of interest" description="Disordered" evidence="1">
    <location>
        <begin position="17"/>
        <end position="47"/>
    </location>
</feature>
<sequence length="47" mass="4981">MGQRQHERVILRELATDFEAHQDPAAPEGAAAKGARLTDRVPGAGDA</sequence>
<keyword evidence="3" id="KW-1185">Reference proteome</keyword>
<organism evidence="2 3">
    <name type="scientific">Streptomyces lichenis</name>
    <dbReference type="NCBI Taxonomy" id="2306967"/>
    <lineage>
        <taxon>Bacteria</taxon>
        <taxon>Bacillati</taxon>
        <taxon>Actinomycetota</taxon>
        <taxon>Actinomycetes</taxon>
        <taxon>Kitasatosporales</taxon>
        <taxon>Streptomycetaceae</taxon>
        <taxon>Streptomyces</taxon>
    </lineage>
</organism>
<evidence type="ECO:0000313" key="2">
    <source>
        <dbReference type="EMBL" id="MCK8680239.1"/>
    </source>
</evidence>
<gene>
    <name evidence="2" type="ORF">M1O15_23130</name>
</gene>
<reference evidence="2 3" key="1">
    <citation type="submission" date="2022-04" db="EMBL/GenBank/DDBJ databases">
        <title>Streptomyces sp. nov. LCR6-01 isolated from Lichen of Dirinaria sp.</title>
        <authorList>
            <person name="Kanchanasin P."/>
            <person name="Tanasupawat S."/>
            <person name="Phongsopitanun W."/>
        </authorList>
    </citation>
    <scope>NUCLEOTIDE SEQUENCE [LARGE SCALE GENOMIC DNA]</scope>
    <source>
        <strain evidence="2 3">LCR6-01</strain>
    </source>
</reference>
<comment type="caution">
    <text evidence="2">The sequence shown here is derived from an EMBL/GenBank/DDBJ whole genome shotgun (WGS) entry which is preliminary data.</text>
</comment>
<dbReference type="RefSeq" id="WP_248636059.1">
    <property type="nucleotide sequence ID" value="NZ_JALPTH010000025.1"/>
</dbReference>
<proteinExistence type="predicted"/>
<dbReference type="Proteomes" id="UP001522868">
    <property type="component" value="Unassembled WGS sequence"/>
</dbReference>
<evidence type="ECO:0000313" key="3">
    <source>
        <dbReference type="Proteomes" id="UP001522868"/>
    </source>
</evidence>
<evidence type="ECO:0000256" key="1">
    <source>
        <dbReference type="SAM" id="MobiDB-lite"/>
    </source>
</evidence>
<feature type="compositionally biased region" description="Low complexity" evidence="1">
    <location>
        <begin position="24"/>
        <end position="35"/>
    </location>
</feature>
<accession>A0ABT0IFZ3</accession>